<keyword evidence="1" id="KW-0805">Transcription regulation</keyword>
<dbReference type="RefSeq" id="WP_394163435.1">
    <property type="nucleotide sequence ID" value="NZ_JBHGCJ010000007.1"/>
</dbReference>
<feature type="domain" description="HTH tetR-type" evidence="5">
    <location>
        <begin position="22"/>
        <end position="82"/>
    </location>
</feature>
<dbReference type="SUPFAM" id="SSF46689">
    <property type="entry name" value="Homeodomain-like"/>
    <property type="match status" value="1"/>
</dbReference>
<dbReference type="PRINTS" id="PR00455">
    <property type="entry name" value="HTHTETR"/>
</dbReference>
<name>A0ABW7CXI2_9GAMM</name>
<dbReference type="InterPro" id="IPR050109">
    <property type="entry name" value="HTH-type_TetR-like_transc_reg"/>
</dbReference>
<dbReference type="PANTHER" id="PTHR30055:SF234">
    <property type="entry name" value="HTH-TYPE TRANSCRIPTIONAL REGULATOR BETI"/>
    <property type="match status" value="1"/>
</dbReference>
<gene>
    <name evidence="6" type="ORF">ACEU0G_003681</name>
</gene>
<dbReference type="Gene3D" id="1.10.357.10">
    <property type="entry name" value="Tetracycline Repressor, domain 2"/>
    <property type="match status" value="1"/>
</dbReference>
<reference evidence="6 7" key="1">
    <citation type="submission" date="2024-09" db="EMBL/GenBank/DDBJ databases">
        <authorList>
            <consortium name="All-Russian atlas of soil microorganisms"/>
            <consortium name="as a basis for the search for new antimicrobial producers and enzymes with unique properties"/>
            <person name="Sokolova E.A."/>
            <person name="Voronina E.N."/>
        </authorList>
    </citation>
    <scope>NUCLEOTIDE SEQUENCE [LARGE SCALE GENOMIC DNA]</scope>
    <source>
        <strain evidence="6 7">AF-22b-331.1</strain>
    </source>
</reference>
<accession>A0ABW7CXI2</accession>
<evidence type="ECO:0000313" key="7">
    <source>
        <dbReference type="Proteomes" id="UP001605261"/>
    </source>
</evidence>
<evidence type="ECO:0000256" key="1">
    <source>
        <dbReference type="ARBA" id="ARBA00023015"/>
    </source>
</evidence>
<dbReference type="InterPro" id="IPR009057">
    <property type="entry name" value="Homeodomain-like_sf"/>
</dbReference>
<dbReference type="EMBL" id="JBHGCJ010000007">
    <property type="protein sequence ID" value="MFG6109664.1"/>
    <property type="molecule type" value="Genomic_DNA"/>
</dbReference>
<comment type="caution">
    <text evidence="6">The sequence shown here is derived from an EMBL/GenBank/DDBJ whole genome shotgun (WGS) entry which is preliminary data.</text>
</comment>
<sequence length="202" mass="22229">MTTASSTRCASKTSLRWEQARAHSRRCIHDAAATVFAEDGFESATMKRIAEVCGVTKVTLYAHYRDKERLYRSVMDDHLALMPSGELDMQGVADLGDALRRISDGIRRLAADSSCRAFCRTLSRSSLASDSYSAHWNAMLEPYLTRAQAAFDKASAHPTTTADSERFLRLVLTEHGLPQGARPVSRSDATVALFVRAYAAPP</sequence>
<keyword evidence="3" id="KW-0804">Transcription</keyword>
<dbReference type="PANTHER" id="PTHR30055">
    <property type="entry name" value="HTH-TYPE TRANSCRIPTIONAL REGULATOR RUTR"/>
    <property type="match status" value="1"/>
</dbReference>
<dbReference type="PROSITE" id="PS50977">
    <property type="entry name" value="HTH_TETR_2"/>
    <property type="match status" value="1"/>
</dbReference>
<keyword evidence="2 4" id="KW-0238">DNA-binding</keyword>
<dbReference type="InterPro" id="IPR001647">
    <property type="entry name" value="HTH_TetR"/>
</dbReference>
<proteinExistence type="predicted"/>
<dbReference type="Proteomes" id="UP001605261">
    <property type="component" value="Unassembled WGS sequence"/>
</dbReference>
<feature type="DNA-binding region" description="H-T-H motif" evidence="4">
    <location>
        <begin position="45"/>
        <end position="64"/>
    </location>
</feature>
<evidence type="ECO:0000313" key="6">
    <source>
        <dbReference type="EMBL" id="MFG6109664.1"/>
    </source>
</evidence>
<evidence type="ECO:0000256" key="2">
    <source>
        <dbReference type="ARBA" id="ARBA00023125"/>
    </source>
</evidence>
<organism evidence="6 7">
    <name type="scientific">Stenotrophomonas nematodicola</name>
    <dbReference type="NCBI Taxonomy" id="2656746"/>
    <lineage>
        <taxon>Bacteria</taxon>
        <taxon>Pseudomonadati</taxon>
        <taxon>Pseudomonadota</taxon>
        <taxon>Gammaproteobacteria</taxon>
        <taxon>Lysobacterales</taxon>
        <taxon>Lysobacteraceae</taxon>
        <taxon>Stenotrophomonas</taxon>
    </lineage>
</organism>
<keyword evidence="7" id="KW-1185">Reference proteome</keyword>
<dbReference type="Pfam" id="PF00440">
    <property type="entry name" value="TetR_N"/>
    <property type="match status" value="1"/>
</dbReference>
<evidence type="ECO:0000256" key="4">
    <source>
        <dbReference type="PROSITE-ProRule" id="PRU00335"/>
    </source>
</evidence>
<evidence type="ECO:0000256" key="3">
    <source>
        <dbReference type="ARBA" id="ARBA00023163"/>
    </source>
</evidence>
<evidence type="ECO:0000259" key="5">
    <source>
        <dbReference type="PROSITE" id="PS50977"/>
    </source>
</evidence>
<protein>
    <submittedName>
        <fullName evidence="6">TetR family transcriptional regulator</fullName>
    </submittedName>
</protein>